<dbReference type="AlphaFoldDB" id="A0A949NGD2"/>
<dbReference type="GO" id="GO:0055085">
    <property type="term" value="P:transmembrane transport"/>
    <property type="evidence" value="ECO:0007669"/>
    <property type="project" value="InterPro"/>
</dbReference>
<dbReference type="CDD" id="cd06261">
    <property type="entry name" value="TM_PBP2"/>
    <property type="match status" value="1"/>
</dbReference>
<proteinExistence type="inferred from homology"/>
<feature type="transmembrane region" description="Helical" evidence="7">
    <location>
        <begin position="205"/>
        <end position="229"/>
    </location>
</feature>
<evidence type="ECO:0000256" key="2">
    <source>
        <dbReference type="ARBA" id="ARBA00022448"/>
    </source>
</evidence>
<reference evidence="9" key="1">
    <citation type="submission" date="2021-06" db="EMBL/GenBank/DDBJ databases">
        <title>Description of novel taxa of the family Lachnospiraceae.</title>
        <authorList>
            <person name="Chaplin A.V."/>
            <person name="Sokolova S.R."/>
            <person name="Pikina A.P."/>
            <person name="Korzhanova M."/>
            <person name="Belova V."/>
            <person name="Korostin D."/>
            <person name="Efimov B.A."/>
        </authorList>
    </citation>
    <scope>NUCLEOTIDE SEQUENCE</scope>
    <source>
        <strain evidence="9">ASD5720</strain>
    </source>
</reference>
<dbReference type="GO" id="GO:0005886">
    <property type="term" value="C:plasma membrane"/>
    <property type="evidence" value="ECO:0007669"/>
    <property type="project" value="UniProtKB-SubCell"/>
</dbReference>
<comment type="similarity">
    <text evidence="7">Belongs to the binding-protein-dependent transport system permease family.</text>
</comment>
<feature type="transmembrane region" description="Helical" evidence="7">
    <location>
        <begin position="264"/>
        <end position="289"/>
    </location>
</feature>
<keyword evidence="6 7" id="KW-0472">Membrane</keyword>
<dbReference type="Pfam" id="PF00528">
    <property type="entry name" value="BPD_transp_1"/>
    <property type="match status" value="1"/>
</dbReference>
<feature type="transmembrane region" description="Helical" evidence="7">
    <location>
        <begin position="12"/>
        <end position="31"/>
    </location>
</feature>
<keyword evidence="5 7" id="KW-1133">Transmembrane helix</keyword>
<keyword evidence="2 7" id="KW-0813">Transport</keyword>
<dbReference type="PROSITE" id="PS50928">
    <property type="entry name" value="ABC_TM1"/>
    <property type="match status" value="1"/>
</dbReference>
<evidence type="ECO:0000256" key="3">
    <source>
        <dbReference type="ARBA" id="ARBA00022475"/>
    </source>
</evidence>
<organism evidence="9 10">
    <name type="scientific">Diplocloster agilis</name>
    <dbReference type="NCBI Taxonomy" id="2850323"/>
    <lineage>
        <taxon>Bacteria</taxon>
        <taxon>Bacillati</taxon>
        <taxon>Bacillota</taxon>
        <taxon>Clostridia</taxon>
        <taxon>Lachnospirales</taxon>
        <taxon>Lachnospiraceae</taxon>
        <taxon>Diplocloster</taxon>
    </lineage>
</organism>
<comment type="subcellular location">
    <subcellularLocation>
        <location evidence="1 7">Cell membrane</location>
        <topology evidence="1 7">Multi-pass membrane protein</topology>
    </subcellularLocation>
</comment>
<keyword evidence="4 7" id="KW-0812">Transmembrane</keyword>
<evidence type="ECO:0000256" key="4">
    <source>
        <dbReference type="ARBA" id="ARBA00022692"/>
    </source>
</evidence>
<accession>A0A949NGD2</accession>
<comment type="caution">
    <text evidence="9">The sequence shown here is derived from an EMBL/GenBank/DDBJ whole genome shotgun (WGS) entry which is preliminary data.</text>
</comment>
<evidence type="ECO:0000256" key="5">
    <source>
        <dbReference type="ARBA" id="ARBA00022989"/>
    </source>
</evidence>
<dbReference type="Gene3D" id="1.10.3720.10">
    <property type="entry name" value="MetI-like"/>
    <property type="match status" value="1"/>
</dbReference>
<dbReference type="SUPFAM" id="SSF161098">
    <property type="entry name" value="MetI-like"/>
    <property type="match status" value="1"/>
</dbReference>
<feature type="transmembrane region" description="Helical" evidence="7">
    <location>
        <begin position="108"/>
        <end position="127"/>
    </location>
</feature>
<dbReference type="RefSeq" id="WP_158347888.1">
    <property type="nucleotide sequence ID" value="NZ_JAHQCW010000008.1"/>
</dbReference>
<sequence length="311" mass="35112">MERYRRNKKVIFLFLLPALLIYVVLEVIPVAQSFYFSFFDWPGIQGVPLKYVGLDNFISVFQNSQFHQAVKNILLFVVVGLLTQLPIGFLFAILLYNVKRGQRFFKAVYFIPMILPVTATGLLWQFILKPNESGVLNQLLTKLGLEQLCTGWLINSSTAMMCIILVTTWASVAYYIVIGLAAVNAIPEDVMEAATIDGAGQGKKVFYIIIPMIWESVKISVVMIITGVLKVFDMVFVMTEGGPNGLTHVPATLLYYQAFKYDHYGIGSAISTIMFFMSLILTVISLKLMNQDKEDGVKRMKRRGKSQWKNS</sequence>
<gene>
    <name evidence="9" type="ORF">KTH89_07210</name>
</gene>
<feature type="transmembrane region" description="Helical" evidence="7">
    <location>
        <begin position="158"/>
        <end position="184"/>
    </location>
</feature>
<dbReference type="PANTHER" id="PTHR30193:SF37">
    <property type="entry name" value="INNER MEMBRANE ABC TRANSPORTER PERMEASE PROTEIN YCJO"/>
    <property type="match status" value="1"/>
</dbReference>
<evidence type="ECO:0000313" key="9">
    <source>
        <dbReference type="EMBL" id="MBU9736323.1"/>
    </source>
</evidence>
<feature type="domain" description="ABC transmembrane type-1" evidence="8">
    <location>
        <begin position="70"/>
        <end position="285"/>
    </location>
</feature>
<dbReference type="InterPro" id="IPR051393">
    <property type="entry name" value="ABC_transporter_permease"/>
</dbReference>
<evidence type="ECO:0000256" key="6">
    <source>
        <dbReference type="ARBA" id="ARBA00023136"/>
    </source>
</evidence>
<dbReference type="PANTHER" id="PTHR30193">
    <property type="entry name" value="ABC TRANSPORTER PERMEASE PROTEIN"/>
    <property type="match status" value="1"/>
</dbReference>
<dbReference type="Proteomes" id="UP000712157">
    <property type="component" value="Unassembled WGS sequence"/>
</dbReference>
<evidence type="ECO:0000313" key="10">
    <source>
        <dbReference type="Proteomes" id="UP000712157"/>
    </source>
</evidence>
<evidence type="ECO:0000256" key="7">
    <source>
        <dbReference type="RuleBase" id="RU363032"/>
    </source>
</evidence>
<feature type="transmembrane region" description="Helical" evidence="7">
    <location>
        <begin position="73"/>
        <end position="96"/>
    </location>
</feature>
<dbReference type="InterPro" id="IPR000515">
    <property type="entry name" value="MetI-like"/>
</dbReference>
<protein>
    <submittedName>
        <fullName evidence="9">Sugar ABC transporter permease</fullName>
    </submittedName>
</protein>
<evidence type="ECO:0000256" key="1">
    <source>
        <dbReference type="ARBA" id="ARBA00004651"/>
    </source>
</evidence>
<evidence type="ECO:0000259" key="8">
    <source>
        <dbReference type="PROSITE" id="PS50928"/>
    </source>
</evidence>
<name>A0A949NGD2_9FIRM</name>
<keyword evidence="10" id="KW-1185">Reference proteome</keyword>
<keyword evidence="3" id="KW-1003">Cell membrane</keyword>
<dbReference type="EMBL" id="JAHQCW010000008">
    <property type="protein sequence ID" value="MBU9736323.1"/>
    <property type="molecule type" value="Genomic_DNA"/>
</dbReference>
<dbReference type="InterPro" id="IPR035906">
    <property type="entry name" value="MetI-like_sf"/>
</dbReference>